<dbReference type="Gene3D" id="1.10.10.10">
    <property type="entry name" value="Winged helix-like DNA-binding domain superfamily/Winged helix DNA-binding domain"/>
    <property type="match status" value="1"/>
</dbReference>
<dbReference type="SUPFAM" id="SSF46785">
    <property type="entry name" value="Winged helix' DNA-binding domain"/>
    <property type="match status" value="1"/>
</dbReference>
<dbReference type="Pfam" id="PF00392">
    <property type="entry name" value="GntR"/>
    <property type="match status" value="1"/>
</dbReference>
<comment type="caution">
    <text evidence="5">The sequence shown here is derived from an EMBL/GenBank/DDBJ whole genome shotgun (WGS) entry which is preliminary data.</text>
</comment>
<dbReference type="Proteomes" id="UP000032068">
    <property type="component" value="Unassembled WGS sequence"/>
</dbReference>
<reference evidence="5 6" key="1">
    <citation type="submission" date="2014-12" db="EMBL/GenBank/DDBJ databases">
        <title>16Stimator: statistical estimation of ribosomal gene copy numbers from draft genome assemblies.</title>
        <authorList>
            <person name="Perisin M.A."/>
            <person name="Vetter M."/>
            <person name="Gilbert J.A."/>
            <person name="Bergelson J."/>
        </authorList>
    </citation>
    <scope>NUCLEOTIDE SEQUENCE [LARGE SCALE GENOMIC DNA]</scope>
    <source>
        <strain evidence="5 6">MEJ086</strain>
    </source>
</reference>
<evidence type="ECO:0000256" key="1">
    <source>
        <dbReference type="ARBA" id="ARBA00023015"/>
    </source>
</evidence>
<keyword evidence="3" id="KW-0804">Transcription</keyword>
<dbReference type="RefSeq" id="WP_042555070.1">
    <property type="nucleotide sequence ID" value="NZ_JXQW01000047.1"/>
</dbReference>
<dbReference type="InterPro" id="IPR008920">
    <property type="entry name" value="TF_FadR/GntR_C"/>
</dbReference>
<proteinExistence type="predicted"/>
<evidence type="ECO:0000313" key="5">
    <source>
        <dbReference type="EMBL" id="KIP98130.1"/>
    </source>
</evidence>
<keyword evidence="2" id="KW-0238">DNA-binding</keyword>
<dbReference type="SUPFAM" id="SSF48008">
    <property type="entry name" value="GntR ligand-binding domain-like"/>
    <property type="match status" value="1"/>
</dbReference>
<evidence type="ECO:0000256" key="3">
    <source>
        <dbReference type="ARBA" id="ARBA00023163"/>
    </source>
</evidence>
<accession>A0A0D0IY45</accession>
<evidence type="ECO:0000259" key="4">
    <source>
        <dbReference type="PROSITE" id="PS50949"/>
    </source>
</evidence>
<dbReference type="InterPro" id="IPR011711">
    <property type="entry name" value="GntR_C"/>
</dbReference>
<dbReference type="InterPro" id="IPR036388">
    <property type="entry name" value="WH-like_DNA-bd_sf"/>
</dbReference>
<dbReference type="AlphaFoldDB" id="A0A0D0IY45"/>
<feature type="domain" description="HTH gntR-type" evidence="4">
    <location>
        <begin position="15"/>
        <end position="82"/>
    </location>
</feature>
<name>A0A0D0IY45_9PSED</name>
<evidence type="ECO:0000313" key="6">
    <source>
        <dbReference type="Proteomes" id="UP000032068"/>
    </source>
</evidence>
<dbReference type="SMART" id="SM00345">
    <property type="entry name" value="HTH_GNTR"/>
    <property type="match status" value="1"/>
</dbReference>
<dbReference type="InterPro" id="IPR000524">
    <property type="entry name" value="Tscrpt_reg_HTH_GntR"/>
</dbReference>
<dbReference type="PROSITE" id="PS50949">
    <property type="entry name" value="HTH_GNTR"/>
    <property type="match status" value="1"/>
</dbReference>
<dbReference type="EMBL" id="JXQW01000047">
    <property type="protein sequence ID" value="KIP98130.1"/>
    <property type="molecule type" value="Genomic_DNA"/>
</dbReference>
<dbReference type="Gene3D" id="1.20.120.530">
    <property type="entry name" value="GntR ligand-binding domain-like"/>
    <property type="match status" value="1"/>
</dbReference>
<dbReference type="GO" id="GO:0003677">
    <property type="term" value="F:DNA binding"/>
    <property type="evidence" value="ECO:0007669"/>
    <property type="project" value="UniProtKB-KW"/>
</dbReference>
<keyword evidence="1" id="KW-0805">Transcription regulation</keyword>
<dbReference type="PANTHER" id="PTHR43537:SF45">
    <property type="entry name" value="GNTR FAMILY REGULATORY PROTEIN"/>
    <property type="match status" value="1"/>
</dbReference>
<dbReference type="Pfam" id="PF07729">
    <property type="entry name" value="FCD"/>
    <property type="match status" value="1"/>
</dbReference>
<dbReference type="InterPro" id="IPR036390">
    <property type="entry name" value="WH_DNA-bd_sf"/>
</dbReference>
<dbReference type="CDD" id="cd07377">
    <property type="entry name" value="WHTH_GntR"/>
    <property type="match status" value="1"/>
</dbReference>
<dbReference type="SMART" id="SM00895">
    <property type="entry name" value="FCD"/>
    <property type="match status" value="1"/>
</dbReference>
<gene>
    <name evidence="5" type="ORF">RU08_17190</name>
</gene>
<organism evidence="5 6">
    <name type="scientific">Pseudomonas fulva</name>
    <dbReference type="NCBI Taxonomy" id="47880"/>
    <lineage>
        <taxon>Bacteria</taxon>
        <taxon>Pseudomonadati</taxon>
        <taxon>Pseudomonadota</taxon>
        <taxon>Gammaproteobacteria</taxon>
        <taxon>Pseudomonadales</taxon>
        <taxon>Pseudomonadaceae</taxon>
        <taxon>Pseudomonas</taxon>
    </lineage>
</organism>
<dbReference type="OrthoDB" id="9799812at2"/>
<protein>
    <submittedName>
        <fullName evidence="5">GntR family transcriptional regulator</fullName>
    </submittedName>
</protein>
<evidence type="ECO:0000256" key="2">
    <source>
        <dbReference type="ARBA" id="ARBA00023125"/>
    </source>
</evidence>
<sequence length="240" mass="28224">MQLVDPIKRGKERPENLAERIYGQLKDDISEFRLLPGDRFSEGEVAERMAASRTPVRQALYRLEREGYLEVYFRSGWQVKPFDFHHFEELYDVRIVLELAAVRRLCDRPAGETPEQLEELRHIWTAPPEQRPPEGREVSLLDERFHCQLVEATGNREMARLHREISEKIRIVRRLDFTKTPRVEATYEEHARILGAILSRRCEEAQLLLKTHIEVSKAEVRKITLHMLHNARERAVQAQG</sequence>
<dbReference type="PANTHER" id="PTHR43537">
    <property type="entry name" value="TRANSCRIPTIONAL REGULATOR, GNTR FAMILY"/>
    <property type="match status" value="1"/>
</dbReference>
<dbReference type="GO" id="GO:0003700">
    <property type="term" value="F:DNA-binding transcription factor activity"/>
    <property type="evidence" value="ECO:0007669"/>
    <property type="project" value="InterPro"/>
</dbReference>